<evidence type="ECO:0000313" key="2">
    <source>
        <dbReference type="EMBL" id="QHT96300.1"/>
    </source>
</evidence>
<protein>
    <submittedName>
        <fullName evidence="2">Uncharacterized protein</fullName>
    </submittedName>
</protein>
<reference evidence="2" key="1">
    <citation type="journal article" date="2020" name="Nature">
        <title>Giant virus diversity and host interactions through global metagenomics.</title>
        <authorList>
            <person name="Schulz F."/>
            <person name="Roux S."/>
            <person name="Paez-Espino D."/>
            <person name="Jungbluth S."/>
            <person name="Walsh D.A."/>
            <person name="Denef V.J."/>
            <person name="McMahon K.D."/>
            <person name="Konstantinidis K.T."/>
            <person name="Eloe-Fadrosh E.A."/>
            <person name="Kyrpides N.C."/>
            <person name="Woyke T."/>
        </authorList>
    </citation>
    <scope>NUCLEOTIDE SEQUENCE</scope>
    <source>
        <strain evidence="2">GVMAG-M-3300024302-11</strain>
    </source>
</reference>
<proteinExistence type="predicted"/>
<dbReference type="AlphaFoldDB" id="A0A6C0IUS8"/>
<feature type="region of interest" description="Disordered" evidence="1">
    <location>
        <begin position="157"/>
        <end position="177"/>
    </location>
</feature>
<feature type="compositionally biased region" description="Acidic residues" evidence="1">
    <location>
        <begin position="168"/>
        <end position="177"/>
    </location>
</feature>
<evidence type="ECO:0000256" key="1">
    <source>
        <dbReference type="SAM" id="MobiDB-lite"/>
    </source>
</evidence>
<feature type="compositionally biased region" description="Low complexity" evidence="1">
    <location>
        <begin position="157"/>
        <end position="167"/>
    </location>
</feature>
<name>A0A6C0IUS8_9ZZZZ</name>
<accession>A0A6C0IUS8</accession>
<dbReference type="EMBL" id="MN740255">
    <property type="protein sequence ID" value="QHT96300.1"/>
    <property type="molecule type" value="Genomic_DNA"/>
</dbReference>
<organism evidence="2">
    <name type="scientific">viral metagenome</name>
    <dbReference type="NCBI Taxonomy" id="1070528"/>
    <lineage>
        <taxon>unclassified sequences</taxon>
        <taxon>metagenomes</taxon>
        <taxon>organismal metagenomes</taxon>
    </lineage>
</organism>
<sequence>MRYQIIYQEGCGGKEQNQIRTISRRLPVINYNINIIKLKNDINMLKPLNHIKLQDEDDLNKLELEYSDILDIIDTLNTIKTNIDNYIKLSKGSITNELVIKSNALEIEYNEQLLIIKTYYEKFKLLADKIEHLLQLHGSEASSLEDIAQDFGEFKSPVESPVVSSDSTIDDDDYDFM</sequence>